<keyword evidence="3" id="KW-0227">DNA damage</keyword>
<dbReference type="PANTHER" id="PTHR43003">
    <property type="entry name" value="DNA-3-METHYLADENINE GLYCOSYLASE"/>
    <property type="match status" value="1"/>
</dbReference>
<evidence type="ECO:0000256" key="1">
    <source>
        <dbReference type="ARBA" id="ARBA00000086"/>
    </source>
</evidence>
<keyword evidence="4" id="KW-0234">DNA repair</keyword>
<protein>
    <recommendedName>
        <fullName evidence="2">DNA-3-methyladenine glycosylase II</fullName>
        <ecNumber evidence="2">3.2.2.21</ecNumber>
    </recommendedName>
</protein>
<dbReference type="GO" id="GO:0043916">
    <property type="term" value="F:DNA-7-methylguanine glycosylase activity"/>
    <property type="evidence" value="ECO:0007669"/>
    <property type="project" value="TreeGrafter"/>
</dbReference>
<keyword evidence="7" id="KW-1185">Reference proteome</keyword>
<dbReference type="InterPro" id="IPR011257">
    <property type="entry name" value="DNA_glycosylase"/>
</dbReference>
<accession>A0A372JMP3</accession>
<comment type="caution">
    <text evidence="6">The sequence shown here is derived from an EMBL/GenBank/DDBJ whole genome shotgun (WGS) entry which is preliminary data.</text>
</comment>
<evidence type="ECO:0000256" key="4">
    <source>
        <dbReference type="ARBA" id="ARBA00023204"/>
    </source>
</evidence>
<dbReference type="InterPro" id="IPR003265">
    <property type="entry name" value="HhH-GPD_domain"/>
</dbReference>
<dbReference type="RefSeq" id="WP_117357660.1">
    <property type="nucleotide sequence ID" value="NZ_QURH01000222.1"/>
</dbReference>
<gene>
    <name evidence="6" type="ORF">DZF91_12605</name>
</gene>
<organism evidence="6 7">
    <name type="scientific">Actinomadura logoneensis</name>
    <dbReference type="NCBI Taxonomy" id="2293572"/>
    <lineage>
        <taxon>Bacteria</taxon>
        <taxon>Bacillati</taxon>
        <taxon>Actinomycetota</taxon>
        <taxon>Actinomycetes</taxon>
        <taxon>Streptosporangiales</taxon>
        <taxon>Thermomonosporaceae</taxon>
        <taxon>Actinomadura</taxon>
    </lineage>
</organism>
<dbReference type="Gene3D" id="3.30.310.20">
    <property type="entry name" value="DNA-3-methyladenine glycosylase AlkA, N-terminal domain"/>
    <property type="match status" value="1"/>
</dbReference>
<proteinExistence type="predicted"/>
<dbReference type="Proteomes" id="UP000261811">
    <property type="component" value="Unassembled WGS sequence"/>
</dbReference>
<sequence length="293" mass="32451">MISFTLPAVRPFDFAPQLRFLSGFRPTAGRQRLTDTTLTRALRAGGRTFAVRLAADDGGDGLRCDLWHDGPPPSDGEIEAVRQQITSWLSLEDDLTGFYEIGRRDPDFAPVIDRLHGYHQVKFPTPLENAVWAILAQRTALPVAAKEKQALADAFDNVVTVDGVAYQAFPDVEQLASLPPGRIAELVGNMRKGQYLSGTVRAWLDLDEEHLRTAPYEEAKDVLLNLPGIGPWSATFILIRGFGRTDEVPSEKQLVAAASRVYGRPLTPADVRRLGEPYGRWAGYWAHYLRVAA</sequence>
<dbReference type="InterPro" id="IPR037046">
    <property type="entry name" value="AlkA_N_sf"/>
</dbReference>
<dbReference type="GO" id="GO:0006285">
    <property type="term" value="P:base-excision repair, AP site formation"/>
    <property type="evidence" value="ECO:0007669"/>
    <property type="project" value="TreeGrafter"/>
</dbReference>
<dbReference type="EC" id="3.2.2.21" evidence="2"/>
<dbReference type="EMBL" id="QURH01000222">
    <property type="protein sequence ID" value="RFU41291.1"/>
    <property type="molecule type" value="Genomic_DNA"/>
</dbReference>
<dbReference type="GO" id="GO:0006307">
    <property type="term" value="P:DNA alkylation repair"/>
    <property type="evidence" value="ECO:0007669"/>
    <property type="project" value="TreeGrafter"/>
</dbReference>
<comment type="catalytic activity">
    <reaction evidence="1">
        <text>Hydrolysis of alkylated DNA, releasing 3-methyladenine, 3-methylguanine, 7-methylguanine and 7-methyladenine.</text>
        <dbReference type="EC" id="3.2.2.21"/>
    </reaction>
</comment>
<feature type="domain" description="HhH-GPD" evidence="5">
    <location>
        <begin position="135"/>
        <end position="293"/>
    </location>
</feature>
<dbReference type="CDD" id="cd00056">
    <property type="entry name" value="ENDO3c"/>
    <property type="match status" value="1"/>
</dbReference>
<dbReference type="GO" id="GO:0008725">
    <property type="term" value="F:DNA-3-methyladenine glycosylase activity"/>
    <property type="evidence" value="ECO:0007669"/>
    <property type="project" value="TreeGrafter"/>
</dbReference>
<dbReference type="SUPFAM" id="SSF48150">
    <property type="entry name" value="DNA-glycosylase"/>
    <property type="match status" value="1"/>
</dbReference>
<evidence type="ECO:0000256" key="2">
    <source>
        <dbReference type="ARBA" id="ARBA00012000"/>
    </source>
</evidence>
<dbReference type="OrthoDB" id="9811249at2"/>
<dbReference type="AlphaFoldDB" id="A0A372JMP3"/>
<dbReference type="GO" id="GO:0032993">
    <property type="term" value="C:protein-DNA complex"/>
    <property type="evidence" value="ECO:0007669"/>
    <property type="project" value="TreeGrafter"/>
</dbReference>
<dbReference type="SMART" id="SM00478">
    <property type="entry name" value="ENDO3c"/>
    <property type="match status" value="1"/>
</dbReference>
<dbReference type="Gene3D" id="1.10.340.30">
    <property type="entry name" value="Hypothetical protein, domain 2"/>
    <property type="match status" value="1"/>
</dbReference>
<evidence type="ECO:0000259" key="5">
    <source>
        <dbReference type="SMART" id="SM00478"/>
    </source>
</evidence>
<evidence type="ECO:0000313" key="6">
    <source>
        <dbReference type="EMBL" id="RFU41291.1"/>
    </source>
</evidence>
<reference evidence="6 7" key="1">
    <citation type="submission" date="2018-08" db="EMBL/GenBank/DDBJ databases">
        <title>Actinomadura jelena sp. nov., a novel Actinomycete isolated from soil in Chad.</title>
        <authorList>
            <person name="Shi L."/>
        </authorList>
    </citation>
    <scope>NUCLEOTIDE SEQUENCE [LARGE SCALE GENOMIC DNA]</scope>
    <source>
        <strain evidence="6 7">NEAU-G17</strain>
    </source>
</reference>
<evidence type="ECO:0000313" key="7">
    <source>
        <dbReference type="Proteomes" id="UP000261811"/>
    </source>
</evidence>
<name>A0A372JMP3_9ACTN</name>
<dbReference type="InterPro" id="IPR051912">
    <property type="entry name" value="Alkylbase_DNA_Glycosylase/TA"/>
</dbReference>
<dbReference type="PANTHER" id="PTHR43003:SF5">
    <property type="entry name" value="DNA-3-METHYLADENINE GLYCOSYLASE"/>
    <property type="match status" value="1"/>
</dbReference>
<dbReference type="GO" id="GO:0032131">
    <property type="term" value="F:alkylated DNA binding"/>
    <property type="evidence" value="ECO:0007669"/>
    <property type="project" value="TreeGrafter"/>
</dbReference>
<evidence type="ECO:0000256" key="3">
    <source>
        <dbReference type="ARBA" id="ARBA00022763"/>
    </source>
</evidence>